<dbReference type="Gene3D" id="2.40.370.10">
    <property type="entry name" value="AttH-like domain"/>
    <property type="match status" value="2"/>
</dbReference>
<dbReference type="STRING" id="448.Lery_2892"/>
<sequence>MNLKFTDSQNGKTSLEETFNLHKEDLPHEQSNMEWWYFNCHFQEKNNKNHLYSFFFSFFKVKVKNKSKLGYFVVYALIDHQNKTHLASSILDELISNEISTSIEEGNKDNNPFLTYLVEMMKSKQKILPDQLSEINVQVNSNTFCVNFGNSSFRKEGNDYLLLINDPLMSIDFKFHMLCKPLLHGQDGITLSKKPELQQMFYYFLPYGDVTGLYNSKKIVGTSWYDHEYSINNDTKANSSDQGWIWFAVQLDNKEQLSIYHIYDKNLLNPIESIIKYIDKEGHVKTYTDFTIENLEYWQSSKTLIKYPIKWKIVLNDRKAELLIETSFPEQEIISLVANPAFYEGSVAVSYYEGKKIINGLGFVEIHNLEQNFFSDHKKLIETASHFTVQEVAENQLLQNRNNFGDIITRDSILAKYINDIPYKKFYAGGLEALRDMVLRKGKGWRSLLCLVCINALGGNSENFRSWAGIIELIQSGTLILDDIQDDSKTRRGKATVHELYGLDKSINGGLLGFFLFNAFMDQTKLNATQLLNIYTTYFNISTSTVLGQCADVAGMEDLLFTAIEQNDNGRLLESLNALHALKTGSSGNSLAVMGGILGGGTPEQIRKLGDYAFKIGLAFQYIDDTLAYTGDERSFENDVMSAKITLPIVLAIPQLNKEQRRWLVDIMKHKNRQELAKLVPLINEMGIIDACNNKAKAIVAEAWKELEPSLPNSIFKALLYYMGIFILDIHSNQIT</sequence>
<dbReference type="PATRIC" id="fig|448.7.peg.3039"/>
<dbReference type="Pfam" id="PF07143">
    <property type="entry name" value="CrtC"/>
    <property type="match status" value="1"/>
</dbReference>
<proteinExistence type="predicted"/>
<dbReference type="EMBL" id="LNYA01000034">
    <property type="protein sequence ID" value="KTC94725.1"/>
    <property type="molecule type" value="Genomic_DNA"/>
</dbReference>
<keyword evidence="2" id="KW-0460">Magnesium</keyword>
<keyword evidence="5" id="KW-1185">Reference proteome</keyword>
<reference evidence="4 5" key="1">
    <citation type="submission" date="2015-11" db="EMBL/GenBank/DDBJ databases">
        <title>Genomic analysis of 38 Legionella species identifies large and diverse effector repertoires.</title>
        <authorList>
            <person name="Burstein D."/>
            <person name="Amaro F."/>
            <person name="Zusman T."/>
            <person name="Lifshitz Z."/>
            <person name="Cohen O."/>
            <person name="Gilbert J.A."/>
            <person name="Pupko T."/>
            <person name="Shuman H.A."/>
            <person name="Segal G."/>
        </authorList>
    </citation>
    <scope>NUCLEOTIDE SEQUENCE [LARGE SCALE GENOMIC DNA]</scope>
    <source>
        <strain evidence="4 5">SE-32A-C8</strain>
    </source>
</reference>
<organism evidence="4 5">
    <name type="scientific">Legionella erythra</name>
    <dbReference type="NCBI Taxonomy" id="448"/>
    <lineage>
        <taxon>Bacteria</taxon>
        <taxon>Pseudomonadati</taxon>
        <taxon>Pseudomonadota</taxon>
        <taxon>Gammaproteobacteria</taxon>
        <taxon>Legionellales</taxon>
        <taxon>Legionellaceae</taxon>
        <taxon>Legionella</taxon>
    </lineage>
</organism>
<dbReference type="Gene3D" id="1.10.600.10">
    <property type="entry name" value="Farnesyl Diphosphate Synthase"/>
    <property type="match status" value="1"/>
</dbReference>
<name>A0A0W0THP1_LEGER</name>
<dbReference type="Pfam" id="PF17186">
    <property type="entry name" value="Lipocalin_9"/>
    <property type="match status" value="1"/>
</dbReference>
<dbReference type="InterPro" id="IPR000092">
    <property type="entry name" value="Polyprenyl_synt"/>
</dbReference>
<evidence type="ECO:0000313" key="4">
    <source>
        <dbReference type="EMBL" id="KTC94725.1"/>
    </source>
</evidence>
<dbReference type="GO" id="GO:0004659">
    <property type="term" value="F:prenyltransferase activity"/>
    <property type="evidence" value="ECO:0007669"/>
    <property type="project" value="InterPro"/>
</dbReference>
<dbReference type="AlphaFoldDB" id="A0A0W0THP1"/>
<evidence type="ECO:0000256" key="2">
    <source>
        <dbReference type="ARBA" id="ARBA00022842"/>
    </source>
</evidence>
<keyword evidence="1" id="KW-0479">Metal-binding</keyword>
<evidence type="ECO:0000256" key="1">
    <source>
        <dbReference type="ARBA" id="ARBA00022723"/>
    </source>
</evidence>
<feature type="domain" description="AttH" evidence="3">
    <location>
        <begin position="33"/>
        <end position="230"/>
    </location>
</feature>
<accession>A0A0W0THP1</accession>
<protein>
    <submittedName>
        <fullName evidence="4">Octaprenyl-diphosphate synthase</fullName>
        <ecNumber evidence="4">2.5.1.-</ecNumber>
    </submittedName>
</protein>
<dbReference type="SFLD" id="SFLDS00005">
    <property type="entry name" value="Isoprenoid_Synthase_Type_I"/>
    <property type="match status" value="1"/>
</dbReference>
<dbReference type="GO" id="GO:0008299">
    <property type="term" value="P:isoprenoid biosynthetic process"/>
    <property type="evidence" value="ECO:0007669"/>
    <property type="project" value="InterPro"/>
</dbReference>
<dbReference type="PANTHER" id="PTHR12001">
    <property type="entry name" value="GERANYLGERANYL PYROPHOSPHATE SYNTHASE"/>
    <property type="match status" value="1"/>
</dbReference>
<dbReference type="Pfam" id="PF00348">
    <property type="entry name" value="polyprenyl_synt"/>
    <property type="match status" value="1"/>
</dbReference>
<dbReference type="InterPro" id="IPR008949">
    <property type="entry name" value="Isoprenoid_synthase_dom_sf"/>
</dbReference>
<evidence type="ECO:0000313" key="5">
    <source>
        <dbReference type="Proteomes" id="UP000054773"/>
    </source>
</evidence>
<dbReference type="PANTHER" id="PTHR12001:SF44">
    <property type="entry name" value="GERANYLGERANYL PYROPHOSPHATE SYNTHASE"/>
    <property type="match status" value="1"/>
</dbReference>
<dbReference type="RefSeq" id="WP_162262974.1">
    <property type="nucleotide sequence ID" value="NZ_CAAAHY010000033.1"/>
</dbReference>
<dbReference type="SUPFAM" id="SSF159245">
    <property type="entry name" value="AttH-like"/>
    <property type="match status" value="1"/>
</dbReference>
<evidence type="ECO:0000259" key="3">
    <source>
        <dbReference type="Pfam" id="PF07143"/>
    </source>
</evidence>
<keyword evidence="4" id="KW-0808">Transferase</keyword>
<dbReference type="EC" id="2.5.1.-" evidence="4"/>
<dbReference type="SUPFAM" id="SSF48576">
    <property type="entry name" value="Terpenoid synthases"/>
    <property type="match status" value="1"/>
</dbReference>
<gene>
    <name evidence="4" type="primary">ispB_2</name>
    <name evidence="4" type="ORF">Lery_2892</name>
</gene>
<comment type="caution">
    <text evidence="4">The sequence shown here is derived from an EMBL/GenBank/DDBJ whole genome shotgun (WGS) entry which is preliminary data.</text>
</comment>
<dbReference type="InterPro" id="IPR010791">
    <property type="entry name" value="AttH_dom"/>
</dbReference>
<dbReference type="InterPro" id="IPR023374">
    <property type="entry name" value="AttH-like_dom_sf"/>
</dbReference>
<dbReference type="Proteomes" id="UP000054773">
    <property type="component" value="Unassembled WGS sequence"/>
</dbReference>
<dbReference type="GO" id="GO:0046872">
    <property type="term" value="F:metal ion binding"/>
    <property type="evidence" value="ECO:0007669"/>
    <property type="project" value="UniProtKB-KW"/>
</dbReference>
<dbReference type="InterPro" id="IPR033749">
    <property type="entry name" value="Polyprenyl_synt_CS"/>
</dbReference>
<dbReference type="PROSITE" id="PS00723">
    <property type="entry name" value="POLYPRENYL_SYNTHASE_1"/>
    <property type="match status" value="1"/>
</dbReference>